<keyword evidence="2" id="KW-0238">DNA-binding</keyword>
<dbReference type="PROSITE" id="PS50042">
    <property type="entry name" value="CNMP_BINDING_3"/>
    <property type="match status" value="1"/>
</dbReference>
<reference evidence="6 7" key="1">
    <citation type="submission" date="2024-09" db="EMBL/GenBank/DDBJ databases">
        <authorList>
            <person name="Sun Q."/>
            <person name="Mori K."/>
        </authorList>
    </citation>
    <scope>NUCLEOTIDE SEQUENCE [LARGE SCALE GENOMIC DNA]</scope>
    <source>
        <strain evidence="6 7">CECT 7955</strain>
    </source>
</reference>
<protein>
    <submittedName>
        <fullName evidence="6">Crp/Fnr family transcriptional regulator</fullName>
    </submittedName>
</protein>
<keyword evidence="1" id="KW-0805">Transcription regulation</keyword>
<dbReference type="Proteomes" id="UP001589607">
    <property type="component" value="Unassembled WGS sequence"/>
</dbReference>
<dbReference type="Gene3D" id="1.10.10.10">
    <property type="entry name" value="Winged helix-like DNA-binding domain superfamily/Winged helix DNA-binding domain"/>
    <property type="match status" value="1"/>
</dbReference>
<accession>A0ABV5GLK1</accession>
<dbReference type="InterPro" id="IPR036390">
    <property type="entry name" value="WH_DNA-bd_sf"/>
</dbReference>
<evidence type="ECO:0000313" key="7">
    <source>
        <dbReference type="Proteomes" id="UP001589607"/>
    </source>
</evidence>
<dbReference type="InterPro" id="IPR000595">
    <property type="entry name" value="cNMP-bd_dom"/>
</dbReference>
<evidence type="ECO:0000256" key="2">
    <source>
        <dbReference type="ARBA" id="ARBA00023125"/>
    </source>
</evidence>
<name>A0ABV5GLK1_9FLAO</name>
<evidence type="ECO:0000256" key="3">
    <source>
        <dbReference type="ARBA" id="ARBA00023163"/>
    </source>
</evidence>
<dbReference type="CDD" id="cd00038">
    <property type="entry name" value="CAP_ED"/>
    <property type="match status" value="1"/>
</dbReference>
<dbReference type="Pfam" id="PF13545">
    <property type="entry name" value="HTH_Crp_2"/>
    <property type="match status" value="1"/>
</dbReference>
<dbReference type="Gene3D" id="2.60.120.10">
    <property type="entry name" value="Jelly Rolls"/>
    <property type="match status" value="1"/>
</dbReference>
<feature type="domain" description="HTH crp-type" evidence="5">
    <location>
        <begin position="149"/>
        <end position="220"/>
    </location>
</feature>
<gene>
    <name evidence="6" type="ORF">ACFFVF_06830</name>
</gene>
<keyword evidence="7" id="KW-1185">Reference proteome</keyword>
<evidence type="ECO:0000256" key="1">
    <source>
        <dbReference type="ARBA" id="ARBA00023015"/>
    </source>
</evidence>
<proteinExistence type="predicted"/>
<dbReference type="EMBL" id="JBHMEY010000014">
    <property type="protein sequence ID" value="MFB9096224.1"/>
    <property type="molecule type" value="Genomic_DNA"/>
</dbReference>
<dbReference type="SUPFAM" id="SSF51206">
    <property type="entry name" value="cAMP-binding domain-like"/>
    <property type="match status" value="1"/>
</dbReference>
<dbReference type="PANTHER" id="PTHR24567:SF58">
    <property type="entry name" value="CYCLIC AMP-BINDING REGULATORY PROTEIN"/>
    <property type="match status" value="1"/>
</dbReference>
<organism evidence="6 7">
    <name type="scientific">Flavobacterium jumunjinense</name>
    <dbReference type="NCBI Taxonomy" id="998845"/>
    <lineage>
        <taxon>Bacteria</taxon>
        <taxon>Pseudomonadati</taxon>
        <taxon>Bacteroidota</taxon>
        <taxon>Flavobacteriia</taxon>
        <taxon>Flavobacteriales</taxon>
        <taxon>Flavobacteriaceae</taxon>
        <taxon>Flavobacterium</taxon>
    </lineage>
</organism>
<dbReference type="InterPro" id="IPR050397">
    <property type="entry name" value="Env_Response_Regulators"/>
</dbReference>
<dbReference type="RefSeq" id="WP_236458286.1">
    <property type="nucleotide sequence ID" value="NZ_CBCSGE010000009.1"/>
</dbReference>
<dbReference type="SMART" id="SM00100">
    <property type="entry name" value="cNMP"/>
    <property type="match status" value="1"/>
</dbReference>
<dbReference type="Pfam" id="PF00027">
    <property type="entry name" value="cNMP_binding"/>
    <property type="match status" value="1"/>
</dbReference>
<feature type="domain" description="Cyclic nucleotide-binding" evidence="4">
    <location>
        <begin position="15"/>
        <end position="135"/>
    </location>
</feature>
<dbReference type="PANTHER" id="PTHR24567">
    <property type="entry name" value="CRP FAMILY TRANSCRIPTIONAL REGULATORY PROTEIN"/>
    <property type="match status" value="1"/>
</dbReference>
<evidence type="ECO:0000313" key="6">
    <source>
        <dbReference type="EMBL" id="MFB9096224.1"/>
    </source>
</evidence>
<keyword evidence="3" id="KW-0804">Transcription</keyword>
<evidence type="ECO:0000259" key="5">
    <source>
        <dbReference type="PROSITE" id="PS51063"/>
    </source>
</evidence>
<sequence>MLFPKGNFLEDNQDLAEYLYEHYSNETEDVEVLIKLKKNQVLFHQGVFPSSVFIVKKGVLKVYTVDGNGKEYIFSLVKENNIIGYSTLLSNTPYLYSISAITNCEIVVINKDFFHSLFDSDSLFLKRMNANLIRSLIAFTHNAHIIANYSVRERTALSLINLDDFFTKLSYSDGFIDLSRMNHSNIIGTSVESLVRILHDFKVENLIEVDKSKIKVLNKQGLIKASGFI</sequence>
<comment type="caution">
    <text evidence="6">The sequence shown here is derived from an EMBL/GenBank/DDBJ whole genome shotgun (WGS) entry which is preliminary data.</text>
</comment>
<dbReference type="InterPro" id="IPR014710">
    <property type="entry name" value="RmlC-like_jellyroll"/>
</dbReference>
<dbReference type="SUPFAM" id="SSF46785">
    <property type="entry name" value="Winged helix' DNA-binding domain"/>
    <property type="match status" value="1"/>
</dbReference>
<dbReference type="PROSITE" id="PS51063">
    <property type="entry name" value="HTH_CRP_2"/>
    <property type="match status" value="1"/>
</dbReference>
<dbReference type="InterPro" id="IPR036388">
    <property type="entry name" value="WH-like_DNA-bd_sf"/>
</dbReference>
<dbReference type="InterPro" id="IPR012318">
    <property type="entry name" value="HTH_CRP"/>
</dbReference>
<dbReference type="InterPro" id="IPR018490">
    <property type="entry name" value="cNMP-bd_dom_sf"/>
</dbReference>
<evidence type="ECO:0000259" key="4">
    <source>
        <dbReference type="PROSITE" id="PS50042"/>
    </source>
</evidence>